<sequence>MAKQSNEEVQLWQTVAPVEFVPRIKDNNELQALLISTRQGAGYAIAGGQIAHAITSRATHILM</sequence>
<name>M5SCZ3_9BACT</name>
<comment type="caution">
    <text evidence="1">The sequence shown here is derived from an EMBL/GenBank/DDBJ whole genome shotgun (WGS) entry which is preliminary data.</text>
</comment>
<reference evidence="1 2" key="1">
    <citation type="journal article" date="2013" name="Mar. Genomics">
        <title>Expression of sulfatases in Rhodopirellula baltica and the diversity of sulfatases in the genus Rhodopirellula.</title>
        <authorList>
            <person name="Wegner C.E."/>
            <person name="Richter-Heitmann T."/>
            <person name="Klindworth A."/>
            <person name="Klockow C."/>
            <person name="Richter M."/>
            <person name="Achstetter T."/>
            <person name="Glockner F.O."/>
            <person name="Harder J."/>
        </authorList>
    </citation>
    <scope>NUCLEOTIDE SEQUENCE [LARGE SCALE GENOMIC DNA]</scope>
    <source>
        <strain evidence="1 2">SH398</strain>
    </source>
</reference>
<protein>
    <submittedName>
        <fullName evidence="1">General secretion pathway protein E</fullName>
    </submittedName>
</protein>
<organism evidence="1 2">
    <name type="scientific">Rhodopirellula europaea SH398</name>
    <dbReference type="NCBI Taxonomy" id="1263868"/>
    <lineage>
        <taxon>Bacteria</taxon>
        <taxon>Pseudomonadati</taxon>
        <taxon>Planctomycetota</taxon>
        <taxon>Planctomycetia</taxon>
        <taxon>Pirellulales</taxon>
        <taxon>Pirellulaceae</taxon>
        <taxon>Rhodopirellula</taxon>
    </lineage>
</organism>
<evidence type="ECO:0000313" key="2">
    <source>
        <dbReference type="Proteomes" id="UP000011996"/>
    </source>
</evidence>
<dbReference type="Proteomes" id="UP000011996">
    <property type="component" value="Unassembled WGS sequence"/>
</dbReference>
<dbReference type="AlphaFoldDB" id="M5SCZ3"/>
<evidence type="ECO:0000313" key="1">
    <source>
        <dbReference type="EMBL" id="EMI24009.1"/>
    </source>
</evidence>
<dbReference type="STRING" id="1263868.RESH_05411"/>
<feature type="non-terminal residue" evidence="1">
    <location>
        <position position="63"/>
    </location>
</feature>
<dbReference type="EMBL" id="ANOF01000174">
    <property type="protein sequence ID" value="EMI24009.1"/>
    <property type="molecule type" value="Genomic_DNA"/>
</dbReference>
<accession>M5SCZ3</accession>
<proteinExistence type="predicted"/>
<gene>
    <name evidence="1" type="ORF">RESH_05411</name>
</gene>